<feature type="domain" description="ChsH2 rubredoxin-like zinc ribbon" evidence="2">
    <location>
        <begin position="21"/>
        <end position="55"/>
    </location>
</feature>
<name>A0A6J4HSJ3_9ACTN</name>
<proteinExistence type="predicted"/>
<feature type="domain" description="ChsH2 C-terminal OB-fold" evidence="1">
    <location>
        <begin position="60"/>
        <end position="122"/>
    </location>
</feature>
<reference evidence="3" key="1">
    <citation type="submission" date="2020-02" db="EMBL/GenBank/DDBJ databases">
        <authorList>
            <person name="Meier V. D."/>
        </authorList>
    </citation>
    <scope>NUCLEOTIDE SEQUENCE</scope>
    <source>
        <strain evidence="3">AVDCRST_MAG50</strain>
    </source>
</reference>
<evidence type="ECO:0008006" key="4">
    <source>
        <dbReference type="Google" id="ProtNLM"/>
    </source>
</evidence>
<sequence length="138" mass="15203">MTANPLPVPAPSPNFDTQEFWDAAAQGKFLLKRCDSCGVIIWYPRFVCPDCHSTDTSWFEGSGKGTIYTYTIVRKGQGPYKDAAPFVVAYVELEEGPRILTNIVECDPESVSIGQAVEVVFQDAGDGAALYRFRPTET</sequence>
<dbReference type="Pfam" id="PF01796">
    <property type="entry name" value="OB_ChsH2_C"/>
    <property type="match status" value="1"/>
</dbReference>
<evidence type="ECO:0000259" key="1">
    <source>
        <dbReference type="Pfam" id="PF01796"/>
    </source>
</evidence>
<dbReference type="InterPro" id="IPR052513">
    <property type="entry name" value="Thioester_dehydratase-like"/>
</dbReference>
<dbReference type="AlphaFoldDB" id="A0A6J4HSJ3"/>
<dbReference type="PANTHER" id="PTHR34075">
    <property type="entry name" value="BLR3430 PROTEIN"/>
    <property type="match status" value="1"/>
</dbReference>
<dbReference type="InterPro" id="IPR022002">
    <property type="entry name" value="ChsH2_Znr"/>
</dbReference>
<dbReference type="InterPro" id="IPR002878">
    <property type="entry name" value="ChsH2_C"/>
</dbReference>
<evidence type="ECO:0000259" key="2">
    <source>
        <dbReference type="Pfam" id="PF12172"/>
    </source>
</evidence>
<dbReference type="PANTHER" id="PTHR34075:SF5">
    <property type="entry name" value="BLR3430 PROTEIN"/>
    <property type="match status" value="1"/>
</dbReference>
<evidence type="ECO:0000313" key="3">
    <source>
        <dbReference type="EMBL" id="CAA9230810.1"/>
    </source>
</evidence>
<organism evidence="3">
    <name type="scientific">uncultured Acidimicrobiales bacterium</name>
    <dbReference type="NCBI Taxonomy" id="310071"/>
    <lineage>
        <taxon>Bacteria</taxon>
        <taxon>Bacillati</taxon>
        <taxon>Actinomycetota</taxon>
        <taxon>Acidimicrobiia</taxon>
        <taxon>Acidimicrobiales</taxon>
        <taxon>environmental samples</taxon>
    </lineage>
</organism>
<protein>
    <recommendedName>
        <fullName evidence="4">Zn-ribbon domain-containing OB-fold protein</fullName>
    </recommendedName>
</protein>
<gene>
    <name evidence="3" type="ORF">AVDCRST_MAG50-1181</name>
</gene>
<dbReference type="EMBL" id="CADCTF010000059">
    <property type="protein sequence ID" value="CAA9230810.1"/>
    <property type="molecule type" value="Genomic_DNA"/>
</dbReference>
<dbReference type="SUPFAM" id="SSF50249">
    <property type="entry name" value="Nucleic acid-binding proteins"/>
    <property type="match status" value="1"/>
</dbReference>
<dbReference type="Pfam" id="PF12172">
    <property type="entry name" value="zf-ChsH2"/>
    <property type="match status" value="1"/>
</dbReference>
<dbReference type="Gene3D" id="6.10.30.10">
    <property type="match status" value="1"/>
</dbReference>
<accession>A0A6J4HSJ3</accession>
<dbReference type="InterPro" id="IPR012340">
    <property type="entry name" value="NA-bd_OB-fold"/>
</dbReference>